<dbReference type="Gene3D" id="3.40.30.10">
    <property type="entry name" value="Glutaredoxin"/>
    <property type="match status" value="1"/>
</dbReference>
<feature type="domain" description="Thioredoxin" evidence="2">
    <location>
        <begin position="98"/>
        <end position="225"/>
    </location>
</feature>
<reference evidence="3 4" key="1">
    <citation type="submission" date="2023-10" db="EMBL/GenBank/DDBJ databases">
        <title>Rubellicoccus peritrichatus gen. nov., sp. nov., isolated from an algae of coral reef tank.</title>
        <authorList>
            <person name="Luo J."/>
        </authorList>
    </citation>
    <scope>NUCLEOTIDE SEQUENCE [LARGE SCALE GENOMIC DNA]</scope>
    <source>
        <strain evidence="3 4">CR14</strain>
    </source>
</reference>
<keyword evidence="4" id="KW-1185">Reference proteome</keyword>
<dbReference type="PANTHER" id="PTHR42852">
    <property type="entry name" value="THIOL:DISULFIDE INTERCHANGE PROTEIN DSBE"/>
    <property type="match status" value="1"/>
</dbReference>
<accession>A0AAQ3L8T4</accession>
<evidence type="ECO:0000256" key="1">
    <source>
        <dbReference type="SAM" id="MobiDB-lite"/>
    </source>
</evidence>
<evidence type="ECO:0000313" key="4">
    <source>
        <dbReference type="Proteomes" id="UP001304300"/>
    </source>
</evidence>
<dbReference type="SUPFAM" id="SSF52833">
    <property type="entry name" value="Thioredoxin-like"/>
    <property type="match status" value="1"/>
</dbReference>
<evidence type="ECO:0000259" key="2">
    <source>
        <dbReference type="PROSITE" id="PS51352"/>
    </source>
</evidence>
<dbReference type="InterPro" id="IPR050553">
    <property type="entry name" value="Thioredoxin_ResA/DsbE_sf"/>
</dbReference>
<organism evidence="3 4">
    <name type="scientific">Rubellicoccus peritrichatus</name>
    <dbReference type="NCBI Taxonomy" id="3080537"/>
    <lineage>
        <taxon>Bacteria</taxon>
        <taxon>Pseudomonadati</taxon>
        <taxon>Verrucomicrobiota</taxon>
        <taxon>Opitutia</taxon>
        <taxon>Puniceicoccales</taxon>
        <taxon>Cerasicoccaceae</taxon>
        <taxon>Rubellicoccus</taxon>
    </lineage>
</organism>
<dbReference type="InterPro" id="IPR036249">
    <property type="entry name" value="Thioredoxin-like_sf"/>
</dbReference>
<evidence type="ECO:0000313" key="3">
    <source>
        <dbReference type="EMBL" id="WOO41450.1"/>
    </source>
</evidence>
<name>A0AAQ3L8T4_9BACT</name>
<dbReference type="GO" id="GO:0016491">
    <property type="term" value="F:oxidoreductase activity"/>
    <property type="evidence" value="ECO:0007669"/>
    <property type="project" value="InterPro"/>
</dbReference>
<dbReference type="InterPro" id="IPR013766">
    <property type="entry name" value="Thioredoxin_domain"/>
</dbReference>
<dbReference type="PANTHER" id="PTHR42852:SF18">
    <property type="entry name" value="CHROMOSOME UNDETERMINED SCAFFOLD_47, WHOLE GENOME SHOTGUN SEQUENCE"/>
    <property type="match status" value="1"/>
</dbReference>
<dbReference type="KEGG" id="puo:RZN69_00010"/>
<feature type="region of interest" description="Disordered" evidence="1">
    <location>
        <begin position="42"/>
        <end position="116"/>
    </location>
</feature>
<dbReference type="PROSITE" id="PS51352">
    <property type="entry name" value="THIOREDOXIN_2"/>
    <property type="match status" value="1"/>
</dbReference>
<dbReference type="AlphaFoldDB" id="A0AAQ3L8T4"/>
<dbReference type="GO" id="GO:0016209">
    <property type="term" value="F:antioxidant activity"/>
    <property type="evidence" value="ECO:0007669"/>
    <property type="project" value="InterPro"/>
</dbReference>
<dbReference type="Pfam" id="PF00578">
    <property type="entry name" value="AhpC-TSA"/>
    <property type="match status" value="1"/>
</dbReference>
<gene>
    <name evidence="3" type="ORF">RZN69_00010</name>
</gene>
<dbReference type="InterPro" id="IPR000866">
    <property type="entry name" value="AhpC/TSA"/>
</dbReference>
<feature type="compositionally biased region" description="Basic and acidic residues" evidence="1">
    <location>
        <begin position="53"/>
        <end position="67"/>
    </location>
</feature>
<dbReference type="RefSeq" id="WP_317833934.1">
    <property type="nucleotide sequence ID" value="NZ_CP136920.1"/>
</dbReference>
<dbReference type="CDD" id="cd02966">
    <property type="entry name" value="TlpA_like_family"/>
    <property type="match status" value="1"/>
</dbReference>
<dbReference type="Gene3D" id="2.30.30.700">
    <property type="entry name" value="SLA1 homology domain 1"/>
    <property type="match status" value="1"/>
</dbReference>
<dbReference type="EMBL" id="CP136920">
    <property type="protein sequence ID" value="WOO41450.1"/>
    <property type="molecule type" value="Genomic_DNA"/>
</dbReference>
<sequence>MKNGDLVEAELVSCRNGMVVLKKDSGGRTLISLEQFSAESQTEVLEKFPNGGKRSEVKTVSTRKAEPKPTVTKKKTAPQQVQKQTSQNQPPHPGLAKLKRGDAAPPLSAKIQGSPERVSLQSLRGKMVMVVFWSSRAPMSIEEVQRLVSIYPSMKKQGVELIGVSMESSGRTLNSIEEQLGITWPMALDPRGEIVKQWGVTALPTIVVIDQNGLIARENITVAQMTTKQ</sequence>
<protein>
    <submittedName>
        <fullName evidence="3">TlpA disulfide reductase family protein</fullName>
    </submittedName>
</protein>
<proteinExistence type="predicted"/>
<dbReference type="Proteomes" id="UP001304300">
    <property type="component" value="Chromosome"/>
</dbReference>